<keyword evidence="7" id="KW-0249">Electron transport</keyword>
<evidence type="ECO:0000256" key="11">
    <source>
        <dbReference type="PIRSR" id="PIRSR006816-2"/>
    </source>
</evidence>
<dbReference type="GO" id="GO:0051537">
    <property type="term" value="F:2 iron, 2 sulfur cluster binding"/>
    <property type="evidence" value="ECO:0007669"/>
    <property type="project" value="UniProtKB-KW"/>
</dbReference>
<dbReference type="PANTHER" id="PTHR43513:SF3">
    <property type="entry name" value="DIHYDROOROTATE DEHYDROGENASE B (NAD(+)), ELECTRON TRANSFER SUBUNIT-RELATED"/>
    <property type="match status" value="1"/>
</dbReference>
<evidence type="ECO:0000256" key="9">
    <source>
        <dbReference type="ARBA" id="ARBA00023014"/>
    </source>
</evidence>
<keyword evidence="14" id="KW-1185">Reference proteome</keyword>
<dbReference type="SUPFAM" id="SSF63380">
    <property type="entry name" value="Riboflavin synthase domain-like"/>
    <property type="match status" value="1"/>
</dbReference>
<dbReference type="RefSeq" id="WP_176787987.1">
    <property type="nucleotide sequence ID" value="NZ_JABXWR010000001.1"/>
</dbReference>
<evidence type="ECO:0000313" key="14">
    <source>
        <dbReference type="Proteomes" id="UP000570823"/>
    </source>
</evidence>
<dbReference type="PANTHER" id="PTHR43513">
    <property type="entry name" value="DIHYDROOROTATE DEHYDROGENASE B (NAD(+)), ELECTRON TRANSFER SUBUNIT"/>
    <property type="match status" value="1"/>
</dbReference>
<evidence type="ECO:0000256" key="10">
    <source>
        <dbReference type="ARBA" id="ARBA00034078"/>
    </source>
</evidence>
<gene>
    <name evidence="13" type="ORF">HWN36_02890</name>
</gene>
<dbReference type="PIRSF" id="PIRSF006816">
    <property type="entry name" value="Cyc3_hyd_g"/>
    <property type="match status" value="1"/>
</dbReference>
<organism evidence="13 14">
    <name type="scientific">Methanofollis tationis</name>
    <dbReference type="NCBI Taxonomy" id="81417"/>
    <lineage>
        <taxon>Archaea</taxon>
        <taxon>Methanobacteriati</taxon>
        <taxon>Methanobacteriota</taxon>
        <taxon>Stenosarchaea group</taxon>
        <taxon>Methanomicrobia</taxon>
        <taxon>Methanomicrobiales</taxon>
        <taxon>Methanomicrobiaceae</taxon>
        <taxon>Methanofollis</taxon>
    </lineage>
</organism>
<feature type="binding site" evidence="11">
    <location>
        <position position="216"/>
    </location>
    <ligand>
        <name>[2Fe-2S] cluster</name>
        <dbReference type="ChEBI" id="CHEBI:190135"/>
    </ligand>
</feature>
<dbReference type="GO" id="GO:0016491">
    <property type="term" value="F:oxidoreductase activity"/>
    <property type="evidence" value="ECO:0007669"/>
    <property type="project" value="InterPro"/>
</dbReference>
<dbReference type="NCBIfam" id="NF000796">
    <property type="entry name" value="PRK00054.1-1"/>
    <property type="match status" value="1"/>
</dbReference>
<dbReference type="InterPro" id="IPR050353">
    <property type="entry name" value="PyrK_electron_transfer"/>
</dbReference>
<evidence type="ECO:0000256" key="1">
    <source>
        <dbReference type="ARBA" id="ARBA00006422"/>
    </source>
</evidence>
<protein>
    <submittedName>
        <fullName evidence="13">Dihydroorotate dehydrogenase electron transfer subunit</fullName>
    </submittedName>
</protein>
<dbReference type="InterPro" id="IPR019480">
    <property type="entry name" value="Dihydroorotate_DH_Fe-S-bd"/>
</dbReference>
<keyword evidence="8 11" id="KW-0408">Iron</keyword>
<keyword evidence="9 11" id="KW-0411">Iron-sulfur</keyword>
<dbReference type="CDD" id="cd06220">
    <property type="entry name" value="DHOD_e_trans_like2"/>
    <property type="match status" value="1"/>
</dbReference>
<keyword evidence="5 11" id="KW-0479">Metal-binding</keyword>
<dbReference type="Gene3D" id="2.40.30.10">
    <property type="entry name" value="Translation factors"/>
    <property type="match status" value="1"/>
</dbReference>
<keyword evidence="2" id="KW-0813">Transport</keyword>
<dbReference type="InterPro" id="IPR039261">
    <property type="entry name" value="FNR_nucleotide-bd"/>
</dbReference>
<feature type="binding site" evidence="11">
    <location>
        <position position="213"/>
    </location>
    <ligand>
        <name>[2Fe-2S] cluster</name>
        <dbReference type="ChEBI" id="CHEBI:190135"/>
    </ligand>
</feature>
<reference evidence="13 14" key="1">
    <citation type="submission" date="2020-06" db="EMBL/GenBank/DDBJ databases">
        <title>Methanofollis fontis sp. nov., a methanogen isolated from marine sediments near a cold seep at Four-Way Closure Ridge offshore southwestern Taiwan.</title>
        <authorList>
            <person name="Chen S.-C."/>
            <person name="Teng N.-H."/>
            <person name="Lin Y.-S."/>
            <person name="Lai M.-C."/>
            <person name="Chen H.-H."/>
            <person name="Wang C.-C."/>
        </authorList>
    </citation>
    <scope>NUCLEOTIDE SEQUENCE [LARGE SCALE GENOMIC DNA]</scope>
    <source>
        <strain evidence="13 14">DSM 2702</strain>
    </source>
</reference>
<dbReference type="SUPFAM" id="SSF52343">
    <property type="entry name" value="Ferredoxin reductase-like, C-terminal NADP-linked domain"/>
    <property type="match status" value="1"/>
</dbReference>
<dbReference type="AlphaFoldDB" id="A0A7K4HM60"/>
<keyword evidence="3" id="KW-0285">Flavoprotein</keyword>
<proteinExistence type="inferred from homology"/>
<feature type="binding site" evidence="11">
    <location>
        <position position="208"/>
    </location>
    <ligand>
        <name>[2Fe-2S] cluster</name>
        <dbReference type="ChEBI" id="CHEBI:190135"/>
    </ligand>
</feature>
<evidence type="ECO:0000256" key="4">
    <source>
        <dbReference type="ARBA" id="ARBA00022714"/>
    </source>
</evidence>
<dbReference type="Gene3D" id="3.40.50.80">
    <property type="entry name" value="Nucleotide-binding domain of ferredoxin-NADP reductase (FNR) module"/>
    <property type="match status" value="1"/>
</dbReference>
<comment type="similarity">
    <text evidence="1">Belongs to the PyrK family.</text>
</comment>
<keyword evidence="6" id="KW-0274">FAD</keyword>
<dbReference type="Pfam" id="PF10418">
    <property type="entry name" value="DHODB_Fe-S_bind"/>
    <property type="match status" value="1"/>
</dbReference>
<keyword evidence="4 11" id="KW-0001">2Fe-2S</keyword>
<dbReference type="InterPro" id="IPR012165">
    <property type="entry name" value="Cyt_c3_hydrogenase_gsu"/>
</dbReference>
<evidence type="ECO:0000256" key="8">
    <source>
        <dbReference type="ARBA" id="ARBA00023004"/>
    </source>
</evidence>
<dbReference type="GO" id="GO:0050660">
    <property type="term" value="F:flavin adenine dinucleotide binding"/>
    <property type="evidence" value="ECO:0007669"/>
    <property type="project" value="InterPro"/>
</dbReference>
<dbReference type="Proteomes" id="UP000570823">
    <property type="component" value="Unassembled WGS sequence"/>
</dbReference>
<dbReference type="InterPro" id="IPR037117">
    <property type="entry name" value="Dihydroorotate_DH_ele_sf"/>
</dbReference>
<name>A0A7K4HM60_9EURY</name>
<dbReference type="InterPro" id="IPR017927">
    <property type="entry name" value="FAD-bd_FR_type"/>
</dbReference>
<dbReference type="PROSITE" id="PS51384">
    <property type="entry name" value="FAD_FR"/>
    <property type="match status" value="1"/>
</dbReference>
<evidence type="ECO:0000259" key="12">
    <source>
        <dbReference type="PROSITE" id="PS51384"/>
    </source>
</evidence>
<accession>A0A7K4HM60</accession>
<dbReference type="EMBL" id="JABXWR010000001">
    <property type="protein sequence ID" value="NVO66279.1"/>
    <property type="molecule type" value="Genomic_DNA"/>
</dbReference>
<feature type="domain" description="FAD-binding FR-type" evidence="12">
    <location>
        <begin position="6"/>
        <end position="93"/>
    </location>
</feature>
<comment type="cofactor">
    <cofactor evidence="10">
        <name>[2Fe-2S] cluster</name>
        <dbReference type="ChEBI" id="CHEBI:190135"/>
    </cofactor>
</comment>
<comment type="cofactor">
    <cofactor evidence="11">
        <name>[2Fe-2S] cluster</name>
        <dbReference type="ChEBI" id="CHEBI:190135"/>
    </cofactor>
    <text evidence="11">Binds 1 [2Fe-2S] cluster per subunit.</text>
</comment>
<dbReference type="Gene3D" id="2.10.240.10">
    <property type="entry name" value="Dihydroorotate dehydrogenase, electron transfer subunit"/>
    <property type="match status" value="1"/>
</dbReference>
<evidence type="ECO:0000313" key="13">
    <source>
        <dbReference type="EMBL" id="NVO66279.1"/>
    </source>
</evidence>
<dbReference type="OrthoDB" id="35401at2157"/>
<feature type="binding site" evidence="11">
    <location>
        <position position="226"/>
    </location>
    <ligand>
        <name>[2Fe-2S] cluster</name>
        <dbReference type="ChEBI" id="CHEBI:190135"/>
    </ligand>
</feature>
<evidence type="ECO:0000256" key="2">
    <source>
        <dbReference type="ARBA" id="ARBA00022448"/>
    </source>
</evidence>
<dbReference type="GO" id="GO:0046872">
    <property type="term" value="F:metal ion binding"/>
    <property type="evidence" value="ECO:0007669"/>
    <property type="project" value="UniProtKB-KW"/>
</dbReference>
<evidence type="ECO:0000256" key="3">
    <source>
        <dbReference type="ARBA" id="ARBA00022630"/>
    </source>
</evidence>
<dbReference type="InterPro" id="IPR017938">
    <property type="entry name" value="Riboflavin_synthase-like_b-brl"/>
</dbReference>
<evidence type="ECO:0000256" key="5">
    <source>
        <dbReference type="ARBA" id="ARBA00022723"/>
    </source>
</evidence>
<comment type="caution">
    <text evidence="13">The sequence shown here is derived from an EMBL/GenBank/DDBJ whole genome shotgun (WGS) entry which is preliminary data.</text>
</comment>
<evidence type="ECO:0000256" key="7">
    <source>
        <dbReference type="ARBA" id="ARBA00022982"/>
    </source>
</evidence>
<sequence>MTDLPMMPVPVTIKAIVEETPSIRTFYFDPGIPSSPGQFVMVWVPGVDEIPMALSSTHSITVQRVGDATTAMFNLVVGDKLGIRGPLGNGFAVSGRTLAIGGGVGVAPLLNLVTAGQVSTFLLGARTIAELLFAPVIVSACSLRIATDDGTAGRQGFVTDLMDEIDLADYDHICVCGPEIMMVKVLERLNKAGVAERGQFSLHRYMKCGLGICGSCSMDPRGLRVCRDGPVFTGIDLLETEFGKYTRDATGSRVHFPPLHPEKKDEKSGE</sequence>
<dbReference type="GO" id="GO:0006221">
    <property type="term" value="P:pyrimidine nucleotide biosynthetic process"/>
    <property type="evidence" value="ECO:0007669"/>
    <property type="project" value="InterPro"/>
</dbReference>
<evidence type="ECO:0000256" key="6">
    <source>
        <dbReference type="ARBA" id="ARBA00022827"/>
    </source>
</evidence>